<dbReference type="RefSeq" id="XP_062627641.1">
    <property type="nucleotide sequence ID" value="XM_062771657.1"/>
</dbReference>
<dbReference type="GeneID" id="87808362"/>
<dbReference type="AlphaFoldDB" id="A0AAF0YD09"/>
<feature type="chain" id="PRO_5042128106" evidence="2">
    <location>
        <begin position="18"/>
        <end position="129"/>
    </location>
</feature>
<evidence type="ECO:0000256" key="2">
    <source>
        <dbReference type="SAM" id="SignalP"/>
    </source>
</evidence>
<keyword evidence="4" id="KW-1185">Reference proteome</keyword>
<evidence type="ECO:0000313" key="4">
    <source>
        <dbReference type="Proteomes" id="UP000827549"/>
    </source>
</evidence>
<proteinExistence type="predicted"/>
<organism evidence="3 4">
    <name type="scientific">Vanrija pseudolonga</name>
    <dbReference type="NCBI Taxonomy" id="143232"/>
    <lineage>
        <taxon>Eukaryota</taxon>
        <taxon>Fungi</taxon>
        <taxon>Dikarya</taxon>
        <taxon>Basidiomycota</taxon>
        <taxon>Agaricomycotina</taxon>
        <taxon>Tremellomycetes</taxon>
        <taxon>Trichosporonales</taxon>
        <taxon>Trichosporonaceae</taxon>
        <taxon>Vanrija</taxon>
    </lineage>
</organism>
<evidence type="ECO:0000256" key="1">
    <source>
        <dbReference type="SAM" id="MobiDB-lite"/>
    </source>
</evidence>
<keyword evidence="2" id="KW-0732">Signal</keyword>
<protein>
    <submittedName>
        <fullName evidence="3">Uncharacterized protein</fullName>
    </submittedName>
</protein>
<dbReference type="EMBL" id="CP086716">
    <property type="protein sequence ID" value="WOO81609.1"/>
    <property type="molecule type" value="Genomic_DNA"/>
</dbReference>
<feature type="signal peptide" evidence="2">
    <location>
        <begin position="1"/>
        <end position="17"/>
    </location>
</feature>
<feature type="region of interest" description="Disordered" evidence="1">
    <location>
        <begin position="23"/>
        <end position="129"/>
    </location>
</feature>
<sequence>MRIVVLATLALIGIATALPVLERDPAPAPAPAWNGGVGDTHVAAHPPPTARDAEAWNPQPDPPGRQHGVRDAEPFNPQPDPPGRQHGVRAAAAEPFNPQPDPPGRAHGIVVGTLPPLVQLNPQPEPPGK</sequence>
<dbReference type="Proteomes" id="UP000827549">
    <property type="component" value="Chromosome 3"/>
</dbReference>
<name>A0AAF0YD09_9TREE</name>
<accession>A0AAF0YD09</accession>
<reference evidence="3" key="1">
    <citation type="submission" date="2023-10" db="EMBL/GenBank/DDBJ databases">
        <authorList>
            <person name="Noh H."/>
        </authorList>
    </citation>
    <scope>NUCLEOTIDE SEQUENCE</scope>
    <source>
        <strain evidence="3">DUCC4014</strain>
    </source>
</reference>
<evidence type="ECO:0000313" key="3">
    <source>
        <dbReference type="EMBL" id="WOO81609.1"/>
    </source>
</evidence>
<gene>
    <name evidence="3" type="ORF">LOC62_03G005132</name>
</gene>